<dbReference type="PROSITE" id="PS51186">
    <property type="entry name" value="GNAT"/>
    <property type="match status" value="1"/>
</dbReference>
<dbReference type="Gene3D" id="3.40.50.1000">
    <property type="entry name" value="HAD superfamily/HAD-like"/>
    <property type="match status" value="1"/>
</dbReference>
<comment type="caution">
    <text evidence="2">The sequence shown here is derived from an EMBL/GenBank/DDBJ whole genome shotgun (WGS) entry which is preliminary data.</text>
</comment>
<evidence type="ECO:0000313" key="3">
    <source>
        <dbReference type="Proteomes" id="UP000824214"/>
    </source>
</evidence>
<accession>A0A9D2LXN9</accession>
<dbReference type="EMBL" id="DWXZ01000123">
    <property type="protein sequence ID" value="HJB37571.1"/>
    <property type="molecule type" value="Genomic_DNA"/>
</dbReference>
<reference evidence="2" key="1">
    <citation type="journal article" date="2021" name="PeerJ">
        <title>Extensive microbial diversity within the chicken gut microbiome revealed by metagenomics and culture.</title>
        <authorList>
            <person name="Gilroy R."/>
            <person name="Ravi A."/>
            <person name="Getino M."/>
            <person name="Pursley I."/>
            <person name="Horton D.L."/>
            <person name="Alikhan N.F."/>
            <person name="Baker D."/>
            <person name="Gharbi K."/>
            <person name="Hall N."/>
            <person name="Watson M."/>
            <person name="Adriaenssens E.M."/>
            <person name="Foster-Nyarko E."/>
            <person name="Jarju S."/>
            <person name="Secka A."/>
            <person name="Antonio M."/>
            <person name="Oren A."/>
            <person name="Chaudhuri R.R."/>
            <person name="La Ragione R."/>
            <person name="Hildebrand F."/>
            <person name="Pallen M.J."/>
        </authorList>
    </citation>
    <scope>NUCLEOTIDE SEQUENCE</scope>
    <source>
        <strain evidence="2">ChiBcolR8-3208</strain>
    </source>
</reference>
<dbReference type="PANTHER" id="PTHR43451:SF1">
    <property type="entry name" value="ACETYLTRANSFERASE"/>
    <property type="match status" value="1"/>
</dbReference>
<dbReference type="SUPFAM" id="SSF56784">
    <property type="entry name" value="HAD-like"/>
    <property type="match status" value="1"/>
</dbReference>
<dbReference type="SUPFAM" id="SSF55729">
    <property type="entry name" value="Acyl-CoA N-acyltransferases (Nat)"/>
    <property type="match status" value="1"/>
</dbReference>
<dbReference type="Gene3D" id="3.40.630.30">
    <property type="match status" value="1"/>
</dbReference>
<evidence type="ECO:0000313" key="2">
    <source>
        <dbReference type="EMBL" id="HJB37571.1"/>
    </source>
</evidence>
<dbReference type="GO" id="GO:0016747">
    <property type="term" value="F:acyltransferase activity, transferring groups other than amino-acyl groups"/>
    <property type="evidence" value="ECO:0007669"/>
    <property type="project" value="InterPro"/>
</dbReference>
<dbReference type="PANTHER" id="PTHR43451">
    <property type="entry name" value="ACETYLTRANSFERASE (GNAT) FAMILY PROTEIN"/>
    <property type="match status" value="1"/>
</dbReference>
<keyword evidence="2" id="KW-0808">Transferase</keyword>
<protein>
    <submittedName>
        <fullName evidence="2">GNAT family N-acetyltransferase</fullName>
        <ecNumber evidence="2">2.3.1.-</ecNumber>
    </submittedName>
</protein>
<dbReference type="Pfam" id="PF13673">
    <property type="entry name" value="Acetyltransf_10"/>
    <property type="match status" value="1"/>
</dbReference>
<dbReference type="InterPro" id="IPR023214">
    <property type="entry name" value="HAD_sf"/>
</dbReference>
<dbReference type="InterPro" id="IPR036412">
    <property type="entry name" value="HAD-like_sf"/>
</dbReference>
<dbReference type="InterPro" id="IPR052564">
    <property type="entry name" value="N-acetyltrans/Recomb-assoc"/>
</dbReference>
<gene>
    <name evidence="2" type="ORF">H9942_05835</name>
</gene>
<dbReference type="InterPro" id="IPR000182">
    <property type="entry name" value="GNAT_dom"/>
</dbReference>
<organism evidence="2 3">
    <name type="scientific">Candidatus Acutalibacter ornithocaccae</name>
    <dbReference type="NCBI Taxonomy" id="2838416"/>
    <lineage>
        <taxon>Bacteria</taxon>
        <taxon>Bacillati</taxon>
        <taxon>Bacillota</taxon>
        <taxon>Clostridia</taxon>
        <taxon>Eubacteriales</taxon>
        <taxon>Acutalibacteraceae</taxon>
        <taxon>Acutalibacter</taxon>
    </lineage>
</organism>
<proteinExistence type="predicted"/>
<dbReference type="Gene3D" id="3.30.1240.10">
    <property type="match status" value="1"/>
</dbReference>
<feature type="domain" description="N-acetyltransferase" evidence="1">
    <location>
        <begin position="286"/>
        <end position="441"/>
    </location>
</feature>
<dbReference type="EC" id="2.3.1.-" evidence="2"/>
<reference evidence="2" key="2">
    <citation type="submission" date="2021-04" db="EMBL/GenBank/DDBJ databases">
        <authorList>
            <person name="Gilroy R."/>
        </authorList>
    </citation>
    <scope>NUCLEOTIDE SEQUENCE</scope>
    <source>
        <strain evidence="2">ChiBcolR8-3208</strain>
    </source>
</reference>
<dbReference type="CDD" id="cd04301">
    <property type="entry name" value="NAT_SF"/>
    <property type="match status" value="1"/>
</dbReference>
<dbReference type="InterPro" id="IPR016181">
    <property type="entry name" value="Acyl_CoA_acyltransferase"/>
</dbReference>
<name>A0A9D2LXN9_9FIRM</name>
<dbReference type="Pfam" id="PF08282">
    <property type="entry name" value="Hydrolase_3"/>
    <property type="match status" value="1"/>
</dbReference>
<dbReference type="Proteomes" id="UP000824214">
    <property type="component" value="Unassembled WGS sequence"/>
</dbReference>
<keyword evidence="2" id="KW-0012">Acyltransferase</keyword>
<evidence type="ECO:0000259" key="1">
    <source>
        <dbReference type="PROSITE" id="PS51186"/>
    </source>
</evidence>
<dbReference type="AlphaFoldDB" id="A0A9D2LXN9"/>
<sequence>MDKTLYVSDLDGTLLTPREDLSPFTIRVLNRLVEQGVAFTYATARSQHSADVVTRGLTKSLPVIIYNGAFIRRGERRETLLRQLLPGPSVARARQVFGEAGISPLVYTMVQGVERVLWRPEKESPGVARYVASRQRDERLLPVADEEALYQGEVFYFTCIGGREELLPAYEALRRDKALSVLLQEEIYQPGEFWLEVMSAAATKAQAAAWLKERLGCQRMTAFGDGLNDIPLLEEADVRCAVANAVPQLRQAAGQVIPANTEDGVARFLLADTAPTLALGERAGDFRLRLYRPQDLEGLIQLFYETVHEVNLGDYSPAEVDAWVPSPESVDRAAWGESLAAHYTVVAEREGQLLGFGDMDSTGYFDRLYVHRDFQGRGVATSIAHALEGFAHGLGAQRVTVHASRTARPFFEGRGYRMLCAQQVERCGVLLENFAMELALEGGESHGSH</sequence>